<proteinExistence type="predicted"/>
<gene>
    <name evidence="1" type="ORF">METZ01_LOCUS57294</name>
</gene>
<evidence type="ECO:0000313" key="1">
    <source>
        <dbReference type="EMBL" id="SVA04440.1"/>
    </source>
</evidence>
<reference evidence="1" key="1">
    <citation type="submission" date="2018-05" db="EMBL/GenBank/DDBJ databases">
        <authorList>
            <person name="Lanie J.A."/>
            <person name="Ng W.-L."/>
            <person name="Kazmierczak K.M."/>
            <person name="Andrzejewski T.M."/>
            <person name="Davidsen T.M."/>
            <person name="Wayne K.J."/>
            <person name="Tettelin H."/>
            <person name="Glass J.I."/>
            <person name="Rusch D."/>
            <person name="Podicherti R."/>
            <person name="Tsui H.-C.T."/>
            <person name="Winkler M.E."/>
        </authorList>
    </citation>
    <scope>NUCLEOTIDE SEQUENCE</scope>
</reference>
<dbReference type="EMBL" id="UINC01003225">
    <property type="protein sequence ID" value="SVA04440.1"/>
    <property type="molecule type" value="Genomic_DNA"/>
</dbReference>
<accession>A0A381SK66</accession>
<sequence length="36" mass="4201">MVYFDTRDFSHNSVGSWVNEVNIIAGRISLNDEWID</sequence>
<organism evidence="1">
    <name type="scientific">marine metagenome</name>
    <dbReference type="NCBI Taxonomy" id="408172"/>
    <lineage>
        <taxon>unclassified sequences</taxon>
        <taxon>metagenomes</taxon>
        <taxon>ecological metagenomes</taxon>
    </lineage>
</organism>
<name>A0A381SK66_9ZZZZ</name>
<dbReference type="AlphaFoldDB" id="A0A381SK66"/>
<protein>
    <submittedName>
        <fullName evidence="1">Uncharacterized protein</fullName>
    </submittedName>
</protein>